<feature type="domain" description="Aminoglycoside phosphotransferase" evidence="2">
    <location>
        <begin position="25"/>
        <end position="291"/>
    </location>
</feature>
<feature type="region of interest" description="Disordered" evidence="1">
    <location>
        <begin position="119"/>
        <end position="193"/>
    </location>
</feature>
<dbReference type="Pfam" id="PF01636">
    <property type="entry name" value="APH"/>
    <property type="match status" value="1"/>
</dbReference>
<accession>A0A841DSX6</accession>
<dbReference type="InterPro" id="IPR051678">
    <property type="entry name" value="AGP_Transferase"/>
</dbReference>
<dbReference type="PANTHER" id="PTHR21310">
    <property type="entry name" value="AMINOGLYCOSIDE PHOSPHOTRANSFERASE-RELATED-RELATED"/>
    <property type="match status" value="1"/>
</dbReference>
<dbReference type="Gene3D" id="3.90.1200.10">
    <property type="match status" value="1"/>
</dbReference>
<proteinExistence type="predicted"/>
<feature type="compositionally biased region" description="Pro residues" evidence="1">
    <location>
        <begin position="156"/>
        <end position="184"/>
    </location>
</feature>
<dbReference type="InterPro" id="IPR002575">
    <property type="entry name" value="Aminoglycoside_PTrfase"/>
</dbReference>
<organism evidence="3 4">
    <name type="scientific">Kribbella solani</name>
    <dbReference type="NCBI Taxonomy" id="236067"/>
    <lineage>
        <taxon>Bacteria</taxon>
        <taxon>Bacillati</taxon>
        <taxon>Actinomycetota</taxon>
        <taxon>Actinomycetes</taxon>
        <taxon>Propionibacteriales</taxon>
        <taxon>Kribbellaceae</taxon>
        <taxon>Kribbella</taxon>
    </lineage>
</organism>
<feature type="region of interest" description="Disordered" evidence="1">
    <location>
        <begin position="306"/>
        <end position="352"/>
    </location>
</feature>
<evidence type="ECO:0000256" key="1">
    <source>
        <dbReference type="SAM" id="MobiDB-lite"/>
    </source>
</evidence>
<gene>
    <name evidence="3" type="ORF">HDA44_004430</name>
</gene>
<dbReference type="EMBL" id="JACHNF010000001">
    <property type="protein sequence ID" value="MBB5981089.1"/>
    <property type="molecule type" value="Genomic_DNA"/>
</dbReference>
<sequence length="426" mass="45300">MGEQQDFLDQITAIARRHGVEPSQIEEVPGGVANRAFVLGADLFLRVSRPGFEQDLHKETQVVPIACQAGVLTPAIVDYDPTLQLIPAPYAVMQRVHGTEPHTTPTTLAAELAHLHQLLPTTTPPSPRPHPLSPPLSSPPPQPQPLPPALSDLAPQPLPPPLTSPSPRPLPPLLPSPPPQPPQLSSPRPADEGADCLLAFIPGLPEDDWGDPHRTVDDLATRGYLDPDTANWLTTCFTRLADRFDRTGPKVLIHGDVATHNLLVAPDNTLRALIDWGDAAWAPPAMDFAKLPLPDVATLLPPYLHHTNQSSSSPSSSFSSTVTSSPTTTTSSSTTSSSTTSSSTTSSPTTSASATASASASASSRPVSEDELAAGILWLHLSWALSKLPAAPWPNQRHWTAPPASRLLGVLRFFAGTPPEPWSTLL</sequence>
<evidence type="ECO:0000313" key="3">
    <source>
        <dbReference type="EMBL" id="MBB5981089.1"/>
    </source>
</evidence>
<evidence type="ECO:0000313" key="4">
    <source>
        <dbReference type="Proteomes" id="UP000558997"/>
    </source>
</evidence>
<feature type="compositionally biased region" description="Low complexity" evidence="1">
    <location>
        <begin position="310"/>
        <end position="352"/>
    </location>
</feature>
<keyword evidence="4" id="KW-1185">Reference proteome</keyword>
<feature type="compositionally biased region" description="Pro residues" evidence="1">
    <location>
        <begin position="122"/>
        <end position="148"/>
    </location>
</feature>
<evidence type="ECO:0000259" key="2">
    <source>
        <dbReference type="Pfam" id="PF01636"/>
    </source>
</evidence>
<dbReference type="Proteomes" id="UP000558997">
    <property type="component" value="Unassembled WGS sequence"/>
</dbReference>
<dbReference type="RefSeq" id="WP_184837304.1">
    <property type="nucleotide sequence ID" value="NZ_BAAAVN010000016.1"/>
</dbReference>
<dbReference type="SUPFAM" id="SSF56112">
    <property type="entry name" value="Protein kinase-like (PK-like)"/>
    <property type="match status" value="1"/>
</dbReference>
<dbReference type="InterPro" id="IPR011009">
    <property type="entry name" value="Kinase-like_dom_sf"/>
</dbReference>
<protein>
    <recommendedName>
        <fullName evidence="2">Aminoglycoside phosphotransferase domain-containing protein</fullName>
    </recommendedName>
</protein>
<comment type="caution">
    <text evidence="3">The sequence shown here is derived from an EMBL/GenBank/DDBJ whole genome shotgun (WGS) entry which is preliminary data.</text>
</comment>
<reference evidence="3 4" key="1">
    <citation type="submission" date="2020-08" db="EMBL/GenBank/DDBJ databases">
        <title>Sequencing the genomes of 1000 actinobacteria strains.</title>
        <authorList>
            <person name="Klenk H.-P."/>
        </authorList>
    </citation>
    <scope>NUCLEOTIDE SEQUENCE [LARGE SCALE GENOMIC DNA]</scope>
    <source>
        <strain evidence="3 4">DSM 17294</strain>
    </source>
</reference>
<dbReference type="AlphaFoldDB" id="A0A841DSX6"/>
<name>A0A841DSX6_9ACTN</name>